<dbReference type="AlphaFoldDB" id="A0A2S0KEG2"/>
<protein>
    <submittedName>
        <fullName evidence="1">Phosphoglycerate mutase</fullName>
    </submittedName>
</protein>
<accession>A0A2S0KEG2</accession>
<sequence length="171" mass="17847">MFLIVAGRTAPNRAVCFGGELRPLDARGIADVAALRTAVPSEGAGVRAGPEASVRQTAGVLGPSFDVDPALATLDVGAWRGLRPDEIRGPDLGLWFADPDATPHGGESIRAFVSRIRRHVGAIGADGRVSGDVGLVVAKPVAQALLCDGPDRFFRADVRPGSMVGSENWRN</sequence>
<reference evidence="1 2" key="1">
    <citation type="submission" date="2018-03" db="EMBL/GenBank/DDBJ databases">
        <title>Characteristics and genome of n-alkane degrading marine bacteria Gordonia iterans isolated from crude oil contaminated in Tae-an, South Korea.</title>
        <authorList>
            <person name="Lee S.-S."/>
            <person name="Kim H."/>
        </authorList>
    </citation>
    <scope>NUCLEOTIDE SEQUENCE [LARGE SCALE GENOMIC DNA]</scope>
    <source>
        <strain evidence="1 2">Co17</strain>
    </source>
</reference>
<evidence type="ECO:0000313" key="1">
    <source>
        <dbReference type="EMBL" id="AVM00063.1"/>
    </source>
</evidence>
<dbReference type="Pfam" id="PF00300">
    <property type="entry name" value="His_Phos_1"/>
    <property type="match status" value="1"/>
</dbReference>
<name>A0A2S0KEG2_9ACTN</name>
<dbReference type="InterPro" id="IPR013078">
    <property type="entry name" value="His_Pase_superF_clade-1"/>
</dbReference>
<proteinExistence type="predicted"/>
<dbReference type="RefSeq" id="WP_105941794.1">
    <property type="nucleotide sequence ID" value="NZ_CP027433.1"/>
</dbReference>
<gene>
    <name evidence="1" type="ORF">C6V83_07045</name>
</gene>
<dbReference type="Gene3D" id="3.40.50.1240">
    <property type="entry name" value="Phosphoglycerate mutase-like"/>
    <property type="match status" value="1"/>
</dbReference>
<organism evidence="1 2">
    <name type="scientific">Gordonia iterans</name>
    <dbReference type="NCBI Taxonomy" id="1004901"/>
    <lineage>
        <taxon>Bacteria</taxon>
        <taxon>Bacillati</taxon>
        <taxon>Actinomycetota</taxon>
        <taxon>Actinomycetes</taxon>
        <taxon>Mycobacteriales</taxon>
        <taxon>Gordoniaceae</taxon>
        <taxon>Gordonia</taxon>
    </lineage>
</organism>
<dbReference type="KEGG" id="git:C6V83_07045"/>
<keyword evidence="2" id="KW-1185">Reference proteome</keyword>
<dbReference type="OrthoDB" id="7502553at2"/>
<dbReference type="EMBL" id="CP027433">
    <property type="protein sequence ID" value="AVM00063.1"/>
    <property type="molecule type" value="Genomic_DNA"/>
</dbReference>
<evidence type="ECO:0000313" key="2">
    <source>
        <dbReference type="Proteomes" id="UP000239814"/>
    </source>
</evidence>
<dbReference type="Proteomes" id="UP000239814">
    <property type="component" value="Chromosome"/>
</dbReference>
<dbReference type="SUPFAM" id="SSF53254">
    <property type="entry name" value="Phosphoglycerate mutase-like"/>
    <property type="match status" value="1"/>
</dbReference>
<dbReference type="InterPro" id="IPR029033">
    <property type="entry name" value="His_PPase_superfam"/>
</dbReference>